<dbReference type="PRINTS" id="PR00033">
    <property type="entry name" value="HTHASNC"/>
</dbReference>
<dbReference type="InterPro" id="IPR036390">
    <property type="entry name" value="WH_DNA-bd_sf"/>
</dbReference>
<dbReference type="PROSITE" id="PS00519">
    <property type="entry name" value="HTH_ASNC_1"/>
    <property type="match status" value="1"/>
</dbReference>
<dbReference type="SUPFAM" id="SSF54909">
    <property type="entry name" value="Dimeric alpha+beta barrel"/>
    <property type="match status" value="1"/>
</dbReference>
<dbReference type="GO" id="GO:0043565">
    <property type="term" value="F:sequence-specific DNA binding"/>
    <property type="evidence" value="ECO:0007669"/>
    <property type="project" value="InterPro"/>
</dbReference>
<dbReference type="Proteomes" id="UP000313849">
    <property type="component" value="Unassembled WGS sequence"/>
</dbReference>
<dbReference type="PROSITE" id="PS50956">
    <property type="entry name" value="HTH_ASNC_2"/>
    <property type="match status" value="1"/>
</dbReference>
<dbReference type="PANTHER" id="PTHR30154:SF45">
    <property type="entry name" value="TRANSCRIPTIONAL REGULATORY PROTEIN (PROBABLY ASNC-FAMILY)-RELATED"/>
    <property type="match status" value="1"/>
</dbReference>
<evidence type="ECO:0000256" key="3">
    <source>
        <dbReference type="ARBA" id="ARBA00023163"/>
    </source>
</evidence>
<dbReference type="InterPro" id="IPR000485">
    <property type="entry name" value="AsnC-type_HTH_dom"/>
</dbReference>
<gene>
    <name evidence="5" type="ORF">FH969_04170</name>
</gene>
<reference evidence="5 6" key="1">
    <citation type="submission" date="2019-06" db="EMBL/GenBank/DDBJ databases">
        <title>Draft genome sequence of Miniimonas arenae KCTC 19750T isolated from sea sand.</title>
        <authorList>
            <person name="Park S.-J."/>
        </authorList>
    </citation>
    <scope>NUCLEOTIDE SEQUENCE [LARGE SCALE GENOMIC DNA]</scope>
    <source>
        <strain evidence="5 6">KCTC 19750</strain>
    </source>
</reference>
<dbReference type="GO" id="GO:0005829">
    <property type="term" value="C:cytosol"/>
    <property type="evidence" value="ECO:0007669"/>
    <property type="project" value="TreeGrafter"/>
</dbReference>
<dbReference type="PANTHER" id="PTHR30154">
    <property type="entry name" value="LEUCINE-RESPONSIVE REGULATORY PROTEIN"/>
    <property type="match status" value="1"/>
</dbReference>
<dbReference type="OrthoDB" id="4379331at2"/>
<evidence type="ECO:0000256" key="2">
    <source>
        <dbReference type="ARBA" id="ARBA00023125"/>
    </source>
</evidence>
<dbReference type="InterPro" id="IPR019887">
    <property type="entry name" value="Tscrpt_reg_AsnC/Lrp_C"/>
</dbReference>
<dbReference type="InterPro" id="IPR019885">
    <property type="entry name" value="Tscrpt_reg_HTH_AsnC-type_CS"/>
</dbReference>
<protein>
    <submittedName>
        <fullName evidence="5">AsnC family transcriptional regulator</fullName>
    </submittedName>
</protein>
<name>A0A5C5BEN4_9MICO</name>
<accession>A0A5C5BEN4</accession>
<dbReference type="InterPro" id="IPR019888">
    <property type="entry name" value="Tscrpt_reg_AsnC-like"/>
</dbReference>
<evidence type="ECO:0000313" key="6">
    <source>
        <dbReference type="Proteomes" id="UP000313849"/>
    </source>
</evidence>
<evidence type="ECO:0000313" key="5">
    <source>
        <dbReference type="EMBL" id="TNU76297.1"/>
    </source>
</evidence>
<dbReference type="Gene3D" id="1.10.10.10">
    <property type="entry name" value="Winged helix-like DNA-binding domain superfamily/Winged helix DNA-binding domain"/>
    <property type="match status" value="1"/>
</dbReference>
<keyword evidence="6" id="KW-1185">Reference proteome</keyword>
<dbReference type="EMBL" id="VENP01000009">
    <property type="protein sequence ID" value="TNU76297.1"/>
    <property type="molecule type" value="Genomic_DNA"/>
</dbReference>
<dbReference type="SUPFAM" id="SSF46785">
    <property type="entry name" value="Winged helix' DNA-binding domain"/>
    <property type="match status" value="1"/>
</dbReference>
<dbReference type="InterPro" id="IPR011008">
    <property type="entry name" value="Dimeric_a/b-barrel"/>
</dbReference>
<dbReference type="Gene3D" id="3.30.70.920">
    <property type="match status" value="1"/>
</dbReference>
<evidence type="ECO:0000259" key="4">
    <source>
        <dbReference type="PROSITE" id="PS50956"/>
    </source>
</evidence>
<comment type="caution">
    <text evidence="5">The sequence shown here is derived from an EMBL/GenBank/DDBJ whole genome shotgun (WGS) entry which is preliminary data.</text>
</comment>
<dbReference type="SMART" id="SM00344">
    <property type="entry name" value="HTH_ASNC"/>
    <property type="match status" value="1"/>
</dbReference>
<organism evidence="5 6">
    <name type="scientific">Miniimonas arenae</name>
    <dbReference type="NCBI Taxonomy" id="676201"/>
    <lineage>
        <taxon>Bacteria</taxon>
        <taxon>Bacillati</taxon>
        <taxon>Actinomycetota</taxon>
        <taxon>Actinomycetes</taxon>
        <taxon>Micrococcales</taxon>
        <taxon>Beutenbergiaceae</taxon>
        <taxon>Miniimonas</taxon>
    </lineage>
</organism>
<keyword evidence="3" id="KW-0804">Transcription</keyword>
<evidence type="ECO:0000256" key="1">
    <source>
        <dbReference type="ARBA" id="ARBA00023015"/>
    </source>
</evidence>
<feature type="domain" description="HTH asnC-type" evidence="4">
    <location>
        <begin position="4"/>
        <end position="65"/>
    </location>
</feature>
<sequence>MAAVDDIDRAIVGVLSRHGRATYAEVGAAVGLSAPAVKRRVDRLLDDGVVVGFAAVVDPGAMGWGIEALVHVYCQGRIAPSALRDAWEPIPEIVSASTVAGTADAVVRVRARDVQHLEDTLERIRGSAAIERTESTIVLSRLIERA</sequence>
<dbReference type="InterPro" id="IPR036388">
    <property type="entry name" value="WH-like_DNA-bd_sf"/>
</dbReference>
<keyword evidence="2" id="KW-0238">DNA-binding</keyword>
<proteinExistence type="predicted"/>
<dbReference type="AlphaFoldDB" id="A0A5C5BEN4"/>
<dbReference type="GO" id="GO:0043200">
    <property type="term" value="P:response to amino acid"/>
    <property type="evidence" value="ECO:0007669"/>
    <property type="project" value="TreeGrafter"/>
</dbReference>
<dbReference type="Pfam" id="PF13404">
    <property type="entry name" value="HTH_AsnC-type"/>
    <property type="match status" value="1"/>
</dbReference>
<dbReference type="Pfam" id="PF01037">
    <property type="entry name" value="AsnC_trans_reg"/>
    <property type="match status" value="1"/>
</dbReference>
<keyword evidence="1" id="KW-0805">Transcription regulation</keyword>